<feature type="compositionally biased region" description="Polar residues" evidence="1">
    <location>
        <begin position="1"/>
        <end position="12"/>
    </location>
</feature>
<sequence length="114" mass="12519">MPASQGNVTGTSDPKAIPHGHWDSFPEEPFPTYDGTKSIIYRSEDGKAVVGMLREKGKNTLGLIKIEVYGGETFTLSKGDVMVMKKGQTITFECSDDFVNIAVFINLEEKVSLM</sequence>
<feature type="region of interest" description="Disordered" evidence="1">
    <location>
        <begin position="1"/>
        <end position="28"/>
    </location>
</feature>
<evidence type="ECO:0000256" key="1">
    <source>
        <dbReference type="SAM" id="MobiDB-lite"/>
    </source>
</evidence>
<dbReference type="OrthoDB" id="3745575at2759"/>
<evidence type="ECO:0008006" key="4">
    <source>
        <dbReference type="Google" id="ProtNLM"/>
    </source>
</evidence>
<protein>
    <recommendedName>
        <fullName evidence="4">(S)-ureidoglycine aminohydrolase cupin domain-containing protein</fullName>
    </recommendedName>
</protein>
<accession>A0A9P9IMS4</accession>
<proteinExistence type="predicted"/>
<dbReference type="EMBL" id="JAGMUU010000024">
    <property type="protein sequence ID" value="KAH7124894.1"/>
    <property type="molecule type" value="Genomic_DNA"/>
</dbReference>
<name>A0A9P9IMS4_9HYPO</name>
<dbReference type="InterPro" id="IPR014710">
    <property type="entry name" value="RmlC-like_jellyroll"/>
</dbReference>
<comment type="caution">
    <text evidence="2">The sequence shown here is derived from an EMBL/GenBank/DDBJ whole genome shotgun (WGS) entry which is preliminary data.</text>
</comment>
<dbReference type="SUPFAM" id="SSF51182">
    <property type="entry name" value="RmlC-like cupins"/>
    <property type="match status" value="1"/>
</dbReference>
<organism evidence="2 3">
    <name type="scientific">Dactylonectria estremocensis</name>
    <dbReference type="NCBI Taxonomy" id="1079267"/>
    <lineage>
        <taxon>Eukaryota</taxon>
        <taxon>Fungi</taxon>
        <taxon>Dikarya</taxon>
        <taxon>Ascomycota</taxon>
        <taxon>Pezizomycotina</taxon>
        <taxon>Sordariomycetes</taxon>
        <taxon>Hypocreomycetidae</taxon>
        <taxon>Hypocreales</taxon>
        <taxon>Nectriaceae</taxon>
        <taxon>Dactylonectria</taxon>
    </lineage>
</organism>
<dbReference type="Proteomes" id="UP000717696">
    <property type="component" value="Unassembled WGS sequence"/>
</dbReference>
<keyword evidence="3" id="KW-1185">Reference proteome</keyword>
<evidence type="ECO:0000313" key="2">
    <source>
        <dbReference type="EMBL" id="KAH7124894.1"/>
    </source>
</evidence>
<evidence type="ECO:0000313" key="3">
    <source>
        <dbReference type="Proteomes" id="UP000717696"/>
    </source>
</evidence>
<gene>
    <name evidence="2" type="ORF">B0J13DRAFT_598949</name>
</gene>
<dbReference type="AlphaFoldDB" id="A0A9P9IMS4"/>
<reference evidence="2" key="1">
    <citation type="journal article" date="2021" name="Nat. Commun.">
        <title>Genetic determinants of endophytism in the Arabidopsis root mycobiome.</title>
        <authorList>
            <person name="Mesny F."/>
            <person name="Miyauchi S."/>
            <person name="Thiergart T."/>
            <person name="Pickel B."/>
            <person name="Atanasova L."/>
            <person name="Karlsson M."/>
            <person name="Huettel B."/>
            <person name="Barry K.W."/>
            <person name="Haridas S."/>
            <person name="Chen C."/>
            <person name="Bauer D."/>
            <person name="Andreopoulos W."/>
            <person name="Pangilinan J."/>
            <person name="LaButti K."/>
            <person name="Riley R."/>
            <person name="Lipzen A."/>
            <person name="Clum A."/>
            <person name="Drula E."/>
            <person name="Henrissat B."/>
            <person name="Kohler A."/>
            <person name="Grigoriev I.V."/>
            <person name="Martin F.M."/>
            <person name="Hacquard S."/>
        </authorList>
    </citation>
    <scope>NUCLEOTIDE SEQUENCE</scope>
    <source>
        <strain evidence="2">MPI-CAGE-AT-0021</strain>
    </source>
</reference>
<dbReference type="Gene3D" id="2.60.120.10">
    <property type="entry name" value="Jelly Rolls"/>
    <property type="match status" value="1"/>
</dbReference>
<dbReference type="InterPro" id="IPR011051">
    <property type="entry name" value="RmlC_Cupin_sf"/>
</dbReference>